<evidence type="ECO:0000256" key="6">
    <source>
        <dbReference type="ARBA" id="ARBA00022989"/>
    </source>
</evidence>
<dbReference type="InterPro" id="IPR045863">
    <property type="entry name" value="CorA_TM1_TM2"/>
</dbReference>
<dbReference type="PANTHER" id="PTHR46494:SF1">
    <property type="entry name" value="CORA FAMILY METAL ION TRANSPORTER (EUROFUNG)"/>
    <property type="match status" value="1"/>
</dbReference>
<evidence type="ECO:0000313" key="9">
    <source>
        <dbReference type="EMBL" id="MCX2743535.1"/>
    </source>
</evidence>
<dbReference type="SUPFAM" id="SSF143865">
    <property type="entry name" value="CorA soluble domain-like"/>
    <property type="match status" value="1"/>
</dbReference>
<dbReference type="SUPFAM" id="SSF144083">
    <property type="entry name" value="Magnesium transport protein CorA, transmembrane region"/>
    <property type="match status" value="1"/>
</dbReference>
<keyword evidence="5 8" id="KW-0812">Transmembrane</keyword>
<dbReference type="PANTHER" id="PTHR46494">
    <property type="entry name" value="CORA FAMILY METAL ION TRANSPORTER (EUROFUNG)"/>
    <property type="match status" value="1"/>
</dbReference>
<evidence type="ECO:0000256" key="3">
    <source>
        <dbReference type="ARBA" id="ARBA00022448"/>
    </source>
</evidence>
<keyword evidence="7 8" id="KW-0472">Membrane</keyword>
<accession>A0ABT3RPK0</accession>
<dbReference type="InterPro" id="IPR002523">
    <property type="entry name" value="MgTranspt_CorA/ZnTranspt_ZntB"/>
</dbReference>
<protein>
    <recommendedName>
        <fullName evidence="8">Magnesium transport protein CorA</fullName>
    </recommendedName>
</protein>
<dbReference type="Pfam" id="PF01544">
    <property type="entry name" value="CorA"/>
    <property type="match status" value="1"/>
</dbReference>
<comment type="caution">
    <text evidence="9">The sequence shown here is derived from an EMBL/GenBank/DDBJ whole genome shotgun (WGS) entry which is preliminary data.</text>
</comment>
<evidence type="ECO:0000256" key="8">
    <source>
        <dbReference type="RuleBase" id="RU362010"/>
    </source>
</evidence>
<evidence type="ECO:0000256" key="4">
    <source>
        <dbReference type="ARBA" id="ARBA00022475"/>
    </source>
</evidence>
<dbReference type="Gene3D" id="1.20.58.340">
    <property type="entry name" value="Magnesium transport protein CorA, transmembrane region"/>
    <property type="match status" value="2"/>
</dbReference>
<keyword evidence="8" id="KW-0406">Ion transport</keyword>
<keyword evidence="8" id="KW-0460">Magnesium</keyword>
<comment type="subcellular location">
    <subcellularLocation>
        <location evidence="1">Cell membrane</location>
        <topology evidence="1">Multi-pass membrane protein</topology>
    </subcellularLocation>
    <subcellularLocation>
        <location evidence="8">Membrane</location>
        <topology evidence="8">Multi-pass membrane protein</topology>
    </subcellularLocation>
</comment>
<comment type="similarity">
    <text evidence="2 8">Belongs to the CorA metal ion transporter (MIT) (TC 1.A.35) family.</text>
</comment>
<evidence type="ECO:0000256" key="1">
    <source>
        <dbReference type="ARBA" id="ARBA00004651"/>
    </source>
</evidence>
<dbReference type="NCBIfam" id="TIGR00383">
    <property type="entry name" value="corA"/>
    <property type="match status" value="1"/>
</dbReference>
<dbReference type="InterPro" id="IPR045861">
    <property type="entry name" value="CorA_cytoplasmic_dom"/>
</dbReference>
<sequence length="358" mass="42116">MLKTYRIKRTPPKPGSQPGSLVYTGQNVDQKTNIQLIRYNADWFDENTSFFELEQFKEQMDEKHISWLNFHGLNEVKYIKGLGDQLSISNMIMEDMLDTRQRPKLEEMEDYLFFTLKSITNARIDEEDEMNIEQINFIVGKNYVVSLQEKKADIFEEVRRRIRNNSGVIRSKGSDYLLFSLLDAVIDQYYYVLDQVIGRIEQLEEEVLENFDRDVLIDIETQRKKLNNLMRVINPLKDAAFSLEIRQKYIQKKNMKYFHDLKDNVQNIIDQVDFNRNIIDGLSNLYFSNLSQNSNEIFKVLTIISSIFIPISFIAGVFGMNFEKMYGLGDPDGFTITLTVMALIVVSMLIFFKRKNWL</sequence>
<keyword evidence="3 8" id="KW-0813">Transport</keyword>
<proteinExistence type="inferred from homology"/>
<reference evidence="9 10" key="1">
    <citation type="submission" date="2022-11" db="EMBL/GenBank/DDBJ databases">
        <title>The characterization of three novel Bacteroidetes species and genomic analysis of their roles in tidal elemental geochemical cycles.</title>
        <authorList>
            <person name="Ma K."/>
        </authorList>
    </citation>
    <scope>NUCLEOTIDE SEQUENCE [LARGE SCALE GENOMIC DNA]</scope>
    <source>
        <strain evidence="9 10">M17</strain>
    </source>
</reference>
<feature type="transmembrane region" description="Helical" evidence="8">
    <location>
        <begin position="300"/>
        <end position="322"/>
    </location>
</feature>
<dbReference type="Gene3D" id="3.30.460.20">
    <property type="entry name" value="CorA soluble domain-like"/>
    <property type="match status" value="1"/>
</dbReference>
<gene>
    <name evidence="8 9" type="primary">corA</name>
    <name evidence="9" type="ORF">OO013_06645</name>
</gene>
<dbReference type="Proteomes" id="UP001209885">
    <property type="component" value="Unassembled WGS sequence"/>
</dbReference>
<evidence type="ECO:0000256" key="5">
    <source>
        <dbReference type="ARBA" id="ARBA00022692"/>
    </source>
</evidence>
<feature type="transmembrane region" description="Helical" evidence="8">
    <location>
        <begin position="334"/>
        <end position="352"/>
    </location>
</feature>
<dbReference type="CDD" id="cd12828">
    <property type="entry name" value="TmCorA-like_1"/>
    <property type="match status" value="1"/>
</dbReference>
<dbReference type="RefSeq" id="WP_266055920.1">
    <property type="nucleotide sequence ID" value="NZ_JAPFQN010000004.1"/>
</dbReference>
<name>A0ABT3RPK0_9BACT</name>
<comment type="function">
    <text evidence="8">Mediates influx of magnesium ions.</text>
</comment>
<dbReference type="EMBL" id="JAPFQN010000004">
    <property type="protein sequence ID" value="MCX2743535.1"/>
    <property type="molecule type" value="Genomic_DNA"/>
</dbReference>
<evidence type="ECO:0000256" key="7">
    <source>
        <dbReference type="ARBA" id="ARBA00023136"/>
    </source>
</evidence>
<dbReference type="InterPro" id="IPR004488">
    <property type="entry name" value="Mg/Co-transport_prot_CorA"/>
</dbReference>
<organism evidence="9 10">
    <name type="scientific">Mangrovivirga halotolerans</name>
    <dbReference type="NCBI Taxonomy" id="2993936"/>
    <lineage>
        <taxon>Bacteria</taxon>
        <taxon>Pseudomonadati</taxon>
        <taxon>Bacteroidota</taxon>
        <taxon>Cytophagia</taxon>
        <taxon>Cytophagales</taxon>
        <taxon>Mangrovivirgaceae</taxon>
        <taxon>Mangrovivirga</taxon>
    </lineage>
</organism>
<keyword evidence="10" id="KW-1185">Reference proteome</keyword>
<evidence type="ECO:0000256" key="2">
    <source>
        <dbReference type="ARBA" id="ARBA00009765"/>
    </source>
</evidence>
<evidence type="ECO:0000313" key="10">
    <source>
        <dbReference type="Proteomes" id="UP001209885"/>
    </source>
</evidence>
<keyword evidence="6 8" id="KW-1133">Transmembrane helix</keyword>
<keyword evidence="4 8" id="KW-1003">Cell membrane</keyword>